<protein>
    <recommendedName>
        <fullName evidence="1">C5orf34-like C-terminal domain-containing protein</fullName>
    </recommendedName>
</protein>
<feature type="domain" description="C5orf34-like C-terminal" evidence="1">
    <location>
        <begin position="7"/>
        <end position="80"/>
    </location>
</feature>
<dbReference type="Proteomes" id="UP000485058">
    <property type="component" value="Unassembled WGS sequence"/>
</dbReference>
<accession>A0A6A0A169</accession>
<dbReference type="InterPro" id="IPR027865">
    <property type="entry name" value="C5orf34-like_C"/>
</dbReference>
<keyword evidence="3" id="KW-1185">Reference proteome</keyword>
<organism evidence="2 3">
    <name type="scientific">Haematococcus lacustris</name>
    <name type="common">Green alga</name>
    <name type="synonym">Haematococcus pluvialis</name>
    <dbReference type="NCBI Taxonomy" id="44745"/>
    <lineage>
        <taxon>Eukaryota</taxon>
        <taxon>Viridiplantae</taxon>
        <taxon>Chlorophyta</taxon>
        <taxon>core chlorophytes</taxon>
        <taxon>Chlorophyceae</taxon>
        <taxon>CS clade</taxon>
        <taxon>Chlamydomonadales</taxon>
        <taxon>Haematococcaceae</taxon>
        <taxon>Haematococcus</taxon>
    </lineage>
</organism>
<reference evidence="2 3" key="1">
    <citation type="submission" date="2020-02" db="EMBL/GenBank/DDBJ databases">
        <title>Draft genome sequence of Haematococcus lacustris strain NIES-144.</title>
        <authorList>
            <person name="Morimoto D."/>
            <person name="Nakagawa S."/>
            <person name="Yoshida T."/>
            <person name="Sawayama S."/>
        </authorList>
    </citation>
    <scope>NUCLEOTIDE SEQUENCE [LARGE SCALE GENOMIC DNA]</scope>
    <source>
        <strain evidence="2 3">NIES-144</strain>
    </source>
</reference>
<evidence type="ECO:0000313" key="2">
    <source>
        <dbReference type="EMBL" id="GFH25366.1"/>
    </source>
</evidence>
<evidence type="ECO:0000313" key="3">
    <source>
        <dbReference type="Proteomes" id="UP000485058"/>
    </source>
</evidence>
<proteinExistence type="predicted"/>
<dbReference type="AlphaFoldDB" id="A0A6A0A169"/>
<dbReference type="InterPro" id="IPR053901">
    <property type="entry name" value="C5orf34-like"/>
</dbReference>
<dbReference type="PANTHER" id="PTHR34531:SF1">
    <property type="entry name" value="CHROMOSOME 5 OPEN READING FRAME 34"/>
    <property type="match status" value="1"/>
</dbReference>
<evidence type="ECO:0000259" key="1">
    <source>
        <dbReference type="Pfam" id="PF15016"/>
    </source>
</evidence>
<sequence>MAAGAMPVVEQASLPGEGTFAAYADGRVRVVFVDRTIIHINRTHTHAKAYTPDGQVLVVATSNPVGLEQYMQAATAFLKWAYSTKEEQAAQARSQAYITAQLAASRRLATLLDHTAWKKAAPPATTQQGYACQAWRGPAPLEAKADPHPAIMPKASLHQRLAAEQQPSQALGSDVSAGLWPHHSMQSAVQQLLQRNAELLQRL</sequence>
<name>A0A6A0A169_HAELA</name>
<gene>
    <name evidence="2" type="ORF">HaLaN_23313</name>
</gene>
<dbReference type="PANTHER" id="PTHR34531">
    <property type="entry name" value="ZGC:153352"/>
    <property type="match status" value="1"/>
</dbReference>
<comment type="caution">
    <text evidence="2">The sequence shown here is derived from an EMBL/GenBank/DDBJ whole genome shotgun (WGS) entry which is preliminary data.</text>
</comment>
<dbReference type="Pfam" id="PF15016">
    <property type="entry name" value="C5orf34_C"/>
    <property type="match status" value="1"/>
</dbReference>
<dbReference type="EMBL" id="BLLF01002795">
    <property type="protein sequence ID" value="GFH25366.1"/>
    <property type="molecule type" value="Genomic_DNA"/>
</dbReference>